<protein>
    <submittedName>
        <fullName evidence="1">Uncharacterized protein</fullName>
    </submittedName>
</protein>
<dbReference type="EMBL" id="SRMA01025310">
    <property type="protein sequence ID" value="TRY96258.1"/>
    <property type="molecule type" value="Genomic_DNA"/>
</dbReference>
<gene>
    <name evidence="1" type="ORF">DNTS_032531</name>
</gene>
<reference evidence="1 2" key="1">
    <citation type="journal article" date="2019" name="Sci. Data">
        <title>Hybrid genome assembly and annotation of Danionella translucida.</title>
        <authorList>
            <person name="Kadobianskyi M."/>
            <person name="Schulze L."/>
            <person name="Schuelke M."/>
            <person name="Judkewitz B."/>
        </authorList>
    </citation>
    <scope>NUCLEOTIDE SEQUENCE [LARGE SCALE GENOMIC DNA]</scope>
    <source>
        <strain evidence="1 2">Bolton</strain>
    </source>
</reference>
<dbReference type="Proteomes" id="UP000316079">
    <property type="component" value="Unassembled WGS sequence"/>
</dbReference>
<keyword evidence="2" id="KW-1185">Reference proteome</keyword>
<evidence type="ECO:0000313" key="2">
    <source>
        <dbReference type="Proteomes" id="UP000316079"/>
    </source>
</evidence>
<evidence type="ECO:0000313" key="1">
    <source>
        <dbReference type="EMBL" id="TRY96258.1"/>
    </source>
</evidence>
<feature type="non-terminal residue" evidence="1">
    <location>
        <position position="1"/>
    </location>
</feature>
<dbReference type="AlphaFoldDB" id="A0A553R250"/>
<comment type="caution">
    <text evidence="1">The sequence shown here is derived from an EMBL/GenBank/DDBJ whole genome shotgun (WGS) entry which is preliminary data.</text>
</comment>
<accession>A0A553R250</accession>
<name>A0A553R250_9TELE</name>
<sequence length="134" mass="14932">QRYYGEGQSLSWLISTWRADSEYKAAHSRTKRRSSIASSYDTYGNMLADLNPYFMAGHSVPWQRAARATEDTAGSSSCGVQFTSPPLMLPSIAQPGTSLPAREEQQDTEACWTCRPPLYLQINTAHTERVPLVT</sequence>
<proteinExistence type="predicted"/>
<organism evidence="1 2">
    <name type="scientific">Danionella cerebrum</name>
    <dbReference type="NCBI Taxonomy" id="2873325"/>
    <lineage>
        <taxon>Eukaryota</taxon>
        <taxon>Metazoa</taxon>
        <taxon>Chordata</taxon>
        <taxon>Craniata</taxon>
        <taxon>Vertebrata</taxon>
        <taxon>Euteleostomi</taxon>
        <taxon>Actinopterygii</taxon>
        <taxon>Neopterygii</taxon>
        <taxon>Teleostei</taxon>
        <taxon>Ostariophysi</taxon>
        <taxon>Cypriniformes</taxon>
        <taxon>Danionidae</taxon>
        <taxon>Danioninae</taxon>
        <taxon>Danionella</taxon>
    </lineage>
</organism>